<comment type="caution">
    <text evidence="1">The sequence shown here is derived from an EMBL/GenBank/DDBJ whole genome shotgun (WGS) entry which is preliminary data.</text>
</comment>
<protein>
    <submittedName>
        <fullName evidence="1">Phosphohydrolase</fullName>
    </submittedName>
</protein>
<evidence type="ECO:0000313" key="1">
    <source>
        <dbReference type="EMBL" id="MBV2143095.1"/>
    </source>
</evidence>
<dbReference type="Proteomes" id="UP000752297">
    <property type="component" value="Unassembled WGS sequence"/>
</dbReference>
<name>A0A949PML2_9HYPH</name>
<proteinExistence type="predicted"/>
<dbReference type="AlphaFoldDB" id="A0A949PML2"/>
<keyword evidence="2" id="KW-1185">Reference proteome</keyword>
<accession>A0A949PML2</accession>
<evidence type="ECO:0000313" key="2">
    <source>
        <dbReference type="Proteomes" id="UP000752297"/>
    </source>
</evidence>
<sequence>MQTYSGRQFWPLDPRADEVFIEDIAQALSMQCRFARHCLQFYSVAEHSVLLARHVSPKNRLWALLHDASEAYLVDVPLPVKPFLDGYKQAEASVMAAICDRFDLPHEMPAEVKTAYSAIIGDERTNMAPCVAEWHATGPGIGSELQYWSPERAKAEFLMLFDKLTARRAAA</sequence>
<reference evidence="1 2" key="1">
    <citation type="submission" date="2021-06" db="EMBL/GenBank/DDBJ databases">
        <title>Falsochrobactrum tianjin sp.nov., a new petroleum-degrading bacteria isolated from oily soils.</title>
        <authorList>
            <person name="Chen G."/>
            <person name="Chen H."/>
            <person name="Tian J."/>
            <person name="Qing J."/>
            <person name="Zhong L."/>
            <person name="Ma W."/>
            <person name="Song Y."/>
            <person name="Cui X."/>
            <person name="Yan B."/>
        </authorList>
    </citation>
    <scope>NUCLEOTIDE SEQUENCE [LARGE SCALE GENOMIC DNA]</scope>
    <source>
        <strain evidence="1 2">TDYN1</strain>
    </source>
</reference>
<organism evidence="1 2">
    <name type="scientific">Falsochrobactrum tianjinense</name>
    <dbReference type="NCBI Taxonomy" id="2706015"/>
    <lineage>
        <taxon>Bacteria</taxon>
        <taxon>Pseudomonadati</taxon>
        <taxon>Pseudomonadota</taxon>
        <taxon>Alphaproteobacteria</taxon>
        <taxon>Hyphomicrobiales</taxon>
        <taxon>Brucellaceae</taxon>
        <taxon>Falsochrobactrum</taxon>
    </lineage>
</organism>
<gene>
    <name evidence="1" type="ORF">KUG47_06250</name>
</gene>
<dbReference type="EMBL" id="JAHRVA010000002">
    <property type="protein sequence ID" value="MBV2143095.1"/>
    <property type="molecule type" value="Genomic_DNA"/>
</dbReference>